<keyword evidence="2" id="KW-1133">Transmembrane helix</keyword>
<name>A0A9Q4XUD9_CLOBO</name>
<reference evidence="3 4" key="1">
    <citation type="submission" date="2019-04" db="EMBL/GenBank/DDBJ databases">
        <title>Genome sequencing of Clostridium botulinum Groups I-IV and Clostridium butyricum.</title>
        <authorList>
            <person name="Brunt J."/>
            <person name="Van Vliet A.H.M."/>
            <person name="Stringer S.C."/>
            <person name="Carter A.T."/>
            <person name="Peck M.W."/>
        </authorList>
    </citation>
    <scope>NUCLEOTIDE SEQUENCE [LARGE SCALE GENOMIC DNA]</scope>
    <source>
        <strain evidence="3 4">IFR 18/049</strain>
    </source>
</reference>
<sequence length="356" mass="41662">MTKINKREKILLRVLSVLIIFTLYYKGIYSKQIEKINLLKDKRDKCHQQVSDIRKESSLISSKESSIKILNAKIQRTTEDFFPDITQEIIILKLNEIIKSGKLDVNTMEFTKPQLVKVEKEGEDLKKEQNILEDLIREFKDINKKSDSHNKYMPSKNKINEGKANYMSVNIQFQGTYEDILDFIKRIEDFPKYIKIKNIKVSQNGNLGINGSVTLEFYAIPKIEKEYGDLLEWNLDNSYGKVNPFDGQDIISRFKGLNTEKIKEKNSDFIMCVKPMNSTLPTMMLGKGNVEGDSTYIYEDNPGIEEVYVYLTKQNDRYFYKYNDSKDRYPQDYNENGEEFILSSSTINFNIYSNNR</sequence>
<keyword evidence="1" id="KW-0175">Coiled coil</keyword>
<proteinExistence type="predicted"/>
<dbReference type="EMBL" id="SWNT01000001">
    <property type="protein sequence ID" value="NFF69902.1"/>
    <property type="molecule type" value="Genomic_DNA"/>
</dbReference>
<dbReference type="GO" id="GO:0043683">
    <property type="term" value="P:type IV pilus assembly"/>
    <property type="evidence" value="ECO:0007669"/>
    <property type="project" value="InterPro"/>
</dbReference>
<evidence type="ECO:0000313" key="3">
    <source>
        <dbReference type="EMBL" id="NFF69902.1"/>
    </source>
</evidence>
<gene>
    <name evidence="3" type="ORF">FCV11_02090</name>
</gene>
<dbReference type="InterPro" id="IPR014717">
    <property type="entry name" value="Transl_elong_EF1B/ribsomal_bS6"/>
</dbReference>
<dbReference type="Gene3D" id="3.30.70.60">
    <property type="match status" value="1"/>
</dbReference>
<feature type="transmembrane region" description="Helical" evidence="2">
    <location>
        <begin position="12"/>
        <end position="29"/>
    </location>
</feature>
<accession>A0A9Q4XUD9</accession>
<dbReference type="AlphaFoldDB" id="A0A9Q4XUD9"/>
<dbReference type="GO" id="GO:0043107">
    <property type="term" value="P:type IV pilus-dependent motility"/>
    <property type="evidence" value="ECO:0007669"/>
    <property type="project" value="InterPro"/>
</dbReference>
<evidence type="ECO:0000256" key="1">
    <source>
        <dbReference type="SAM" id="Coils"/>
    </source>
</evidence>
<evidence type="ECO:0000313" key="4">
    <source>
        <dbReference type="Proteomes" id="UP000481363"/>
    </source>
</evidence>
<dbReference type="Pfam" id="PF04350">
    <property type="entry name" value="PilO"/>
    <property type="match status" value="1"/>
</dbReference>
<dbReference type="Proteomes" id="UP000481363">
    <property type="component" value="Unassembled WGS sequence"/>
</dbReference>
<dbReference type="InterPro" id="IPR007445">
    <property type="entry name" value="PilO"/>
</dbReference>
<comment type="caution">
    <text evidence="3">The sequence shown here is derived from an EMBL/GenBank/DDBJ whole genome shotgun (WGS) entry which is preliminary data.</text>
</comment>
<keyword evidence="2" id="KW-0472">Membrane</keyword>
<keyword evidence="2" id="KW-0812">Transmembrane</keyword>
<evidence type="ECO:0008006" key="5">
    <source>
        <dbReference type="Google" id="ProtNLM"/>
    </source>
</evidence>
<feature type="coiled-coil region" evidence="1">
    <location>
        <begin position="115"/>
        <end position="145"/>
    </location>
</feature>
<organism evidence="3 4">
    <name type="scientific">Clostridium botulinum</name>
    <dbReference type="NCBI Taxonomy" id="1491"/>
    <lineage>
        <taxon>Bacteria</taxon>
        <taxon>Bacillati</taxon>
        <taxon>Bacillota</taxon>
        <taxon>Clostridia</taxon>
        <taxon>Eubacteriales</taxon>
        <taxon>Clostridiaceae</taxon>
        <taxon>Clostridium</taxon>
    </lineage>
</organism>
<protein>
    <recommendedName>
        <fullName evidence="5">Pilus assembly protein PilO</fullName>
    </recommendedName>
</protein>
<evidence type="ECO:0000256" key="2">
    <source>
        <dbReference type="SAM" id="Phobius"/>
    </source>
</evidence>